<dbReference type="SUPFAM" id="SSF141868">
    <property type="entry name" value="EAL domain-like"/>
    <property type="match status" value="1"/>
</dbReference>
<sequence length="389" mass="43594">MVLEFRSSILDSWSENKKAELAELLPAKLQQAMRSIDYAGPIEFPGTVEIVASINTVEELESIIHRIRRVLTDPEPGLPDLRTSIGIAVYPFDTGSPDALRQLAAQTASEWIEHGGHHAHFANIELESWHQTTNEIQEAMIRGLGHGEFEVLYQPIIDSQGEGPCAVEALIHWRGSKSSIQITTDLLLSLAERHNWLMNELDEWVFQNVATDAPRLLHKNGTPLTISLNIGLNAIVSGEFESSLKRHLQNHAGFDRRRLIFELPIQAITHERKRLESVISACCEMGVGWAINIDAQQIPLISLAELPVDWVKFDTRSLLGPLSKHHAVGTLRSMAELIRSLGSRTVFTHIEDSHLAIKMKHEINALLQGYALARPMPMNELGRWLEAQD</sequence>
<dbReference type="SMART" id="SM00052">
    <property type="entry name" value="EAL"/>
    <property type="match status" value="1"/>
</dbReference>
<dbReference type="Proteomes" id="UP000243807">
    <property type="component" value="Chromosome"/>
</dbReference>
<dbReference type="GO" id="GO:0071111">
    <property type="term" value="F:cyclic-guanylate-specific phosphodiesterase activity"/>
    <property type="evidence" value="ECO:0007669"/>
    <property type="project" value="InterPro"/>
</dbReference>
<dbReference type="Gene3D" id="3.20.20.450">
    <property type="entry name" value="EAL domain"/>
    <property type="match status" value="1"/>
</dbReference>
<dbReference type="Pfam" id="PF00563">
    <property type="entry name" value="EAL"/>
    <property type="match status" value="1"/>
</dbReference>
<protein>
    <recommendedName>
        <fullName evidence="1">EAL domain-containing protein</fullName>
    </recommendedName>
</protein>
<name>A0A1P8UDK8_9GAMM</name>
<evidence type="ECO:0000259" key="1">
    <source>
        <dbReference type="PROSITE" id="PS50883"/>
    </source>
</evidence>
<gene>
    <name evidence="2" type="ORF">BW247_01145</name>
</gene>
<reference evidence="2 3" key="1">
    <citation type="submission" date="2017-01" db="EMBL/GenBank/DDBJ databases">
        <title>Draft sequence of Acidihalobacter ferrooxidans strain DSM 14175 (strain V8).</title>
        <authorList>
            <person name="Khaleque H.N."/>
            <person name="Ramsay J.P."/>
            <person name="Murphy R.J.T."/>
            <person name="Kaksonen A.H."/>
            <person name="Boxall N.J."/>
            <person name="Watkin E.L.J."/>
        </authorList>
    </citation>
    <scope>NUCLEOTIDE SEQUENCE [LARGE SCALE GENOMIC DNA]</scope>
    <source>
        <strain evidence="2 3">V8</strain>
    </source>
</reference>
<dbReference type="PROSITE" id="PS50883">
    <property type="entry name" value="EAL"/>
    <property type="match status" value="1"/>
</dbReference>
<accession>A0A1P8UDK8</accession>
<dbReference type="PANTHER" id="PTHR33121:SF70">
    <property type="entry name" value="SIGNALING PROTEIN YKOW"/>
    <property type="match status" value="1"/>
</dbReference>
<dbReference type="EMBL" id="CP019434">
    <property type="protein sequence ID" value="APZ41874.1"/>
    <property type="molecule type" value="Genomic_DNA"/>
</dbReference>
<dbReference type="PANTHER" id="PTHR33121">
    <property type="entry name" value="CYCLIC DI-GMP PHOSPHODIESTERASE PDEF"/>
    <property type="match status" value="1"/>
</dbReference>
<dbReference type="InterPro" id="IPR001633">
    <property type="entry name" value="EAL_dom"/>
</dbReference>
<keyword evidence="3" id="KW-1185">Reference proteome</keyword>
<evidence type="ECO:0000313" key="2">
    <source>
        <dbReference type="EMBL" id="APZ41874.1"/>
    </source>
</evidence>
<evidence type="ECO:0000313" key="3">
    <source>
        <dbReference type="Proteomes" id="UP000243807"/>
    </source>
</evidence>
<organism evidence="2 3">
    <name type="scientific">Acidihalobacter ferrooxydans</name>
    <dbReference type="NCBI Taxonomy" id="1765967"/>
    <lineage>
        <taxon>Bacteria</taxon>
        <taxon>Pseudomonadati</taxon>
        <taxon>Pseudomonadota</taxon>
        <taxon>Gammaproteobacteria</taxon>
        <taxon>Chromatiales</taxon>
        <taxon>Ectothiorhodospiraceae</taxon>
        <taxon>Acidihalobacter</taxon>
    </lineage>
</organism>
<dbReference type="CDD" id="cd01948">
    <property type="entry name" value="EAL"/>
    <property type="match status" value="1"/>
</dbReference>
<proteinExistence type="predicted"/>
<feature type="domain" description="EAL" evidence="1">
    <location>
        <begin position="133"/>
        <end position="389"/>
    </location>
</feature>
<dbReference type="KEGG" id="afy:BW247_01145"/>
<dbReference type="AlphaFoldDB" id="A0A1P8UDK8"/>
<dbReference type="InterPro" id="IPR035919">
    <property type="entry name" value="EAL_sf"/>
</dbReference>
<dbReference type="InterPro" id="IPR050706">
    <property type="entry name" value="Cyclic-di-GMP_PDE-like"/>
</dbReference>
<dbReference type="STRING" id="1765967.BW247_01145"/>